<dbReference type="InterPro" id="IPR009030">
    <property type="entry name" value="Growth_fac_rcpt_cys_sf"/>
</dbReference>
<dbReference type="PROSITE" id="PS50041">
    <property type="entry name" value="C_TYPE_LECTIN_2"/>
    <property type="match status" value="1"/>
</dbReference>
<dbReference type="Pfam" id="PF02494">
    <property type="entry name" value="HYR"/>
    <property type="match status" value="2"/>
</dbReference>
<evidence type="ECO:0000259" key="4">
    <source>
        <dbReference type="PROSITE" id="PS50825"/>
    </source>
</evidence>
<dbReference type="InterPro" id="IPR003410">
    <property type="entry name" value="HYR_dom"/>
</dbReference>
<dbReference type="InterPro" id="IPR016187">
    <property type="entry name" value="CTDL_fold"/>
</dbReference>
<dbReference type="CDD" id="cd00037">
    <property type="entry name" value="CLECT"/>
    <property type="match status" value="1"/>
</dbReference>
<feature type="domain" description="HYR" evidence="4">
    <location>
        <begin position="3"/>
        <end position="85"/>
    </location>
</feature>
<dbReference type="Pfam" id="PF07699">
    <property type="entry name" value="Ephrin_rec_like"/>
    <property type="match status" value="1"/>
</dbReference>
<evidence type="ECO:0000256" key="1">
    <source>
        <dbReference type="ARBA" id="ARBA00022737"/>
    </source>
</evidence>
<keyword evidence="6" id="KW-1185">Reference proteome</keyword>
<dbReference type="Proteomes" id="UP000838412">
    <property type="component" value="Unassembled WGS sequence"/>
</dbReference>
<feature type="domain" description="HYR" evidence="4">
    <location>
        <begin position="86"/>
        <end position="166"/>
    </location>
</feature>
<evidence type="ECO:0000259" key="3">
    <source>
        <dbReference type="PROSITE" id="PS50041"/>
    </source>
</evidence>
<dbReference type="PANTHER" id="PTHR24273">
    <property type="entry name" value="FI04643P-RELATED"/>
    <property type="match status" value="1"/>
</dbReference>
<dbReference type="SUPFAM" id="SSF56436">
    <property type="entry name" value="C-type lectin-like"/>
    <property type="match status" value="1"/>
</dbReference>
<proteinExistence type="predicted"/>
<comment type="caution">
    <text evidence="5">The sequence shown here is derived from an EMBL/GenBank/DDBJ whole genome shotgun (WGS) entry which is preliminary data.</text>
</comment>
<dbReference type="EMBL" id="CAKMNS010000028">
    <property type="protein sequence ID" value="CAH1275230.1"/>
    <property type="molecule type" value="Genomic_DNA"/>
</dbReference>
<sequence length="606" mass="66424">MEHDTTPPVIVCPSDITADNDPGLDSAEVTWTAPVATDTTGVTPVVLSSVIPPHRFTIGVHTVNFTAIDGNGLTASCGFQVEIRDITDPVCESCPEDINEVSSNREFPIYWEEPSCTDNSGDVVDVSGSHIPGSLFYWEAPQQVSYIARDDAGNMGFCNFTVTLEQHSCPFQAPPQNGAIACDTWLGGQFCSVSCNRDFDFAREPESLYYCKQEEGGGRWSPFFPSFQEFVFPWPDCTRKTTPGAVVGLQVHYYITDCAVDTEEIRQNFIEQVKMMNFLAQGFCMDEAECNIENVQVSCGEPVARGARRSADSVINLDFDVVVALKESSSLNSSSVQSVTTQIDFLVLDIENTITHGGFNLSVWNLTISTIPGSFNKITDTQLKCSLGSVLKNSTCLSCPAATFDNGTSCQDCPPGFYQETEAQTSCLPCLNGTTTYYPRAVSAAECRETCEDYMIFDETAKECKNMSITVGTGTGSLNCPPDTVPFSNSCYILMDQPADYMTARKICETGGGYLVVVKDEAEHQFLIDHLNSTVDIWIGLDDIINEGIFMYNDGSPIGAFTKWAYGEPNDGTGTQDCVHLWPLAGMTWDDTICSKEKLFVCEFEK</sequence>
<dbReference type="SUPFAM" id="SSF57535">
    <property type="entry name" value="Complement control module/SCR domain"/>
    <property type="match status" value="1"/>
</dbReference>
<feature type="domain" description="C-type lectin" evidence="3">
    <location>
        <begin position="487"/>
        <end position="603"/>
    </location>
</feature>
<dbReference type="Gene3D" id="3.10.100.10">
    <property type="entry name" value="Mannose-Binding Protein A, subunit A"/>
    <property type="match status" value="1"/>
</dbReference>
<dbReference type="Pfam" id="PF00059">
    <property type="entry name" value="Lectin_C"/>
    <property type="match status" value="1"/>
</dbReference>
<organism evidence="5 6">
    <name type="scientific">Branchiostoma lanceolatum</name>
    <name type="common">Common lancelet</name>
    <name type="synonym">Amphioxus lanceolatum</name>
    <dbReference type="NCBI Taxonomy" id="7740"/>
    <lineage>
        <taxon>Eukaryota</taxon>
        <taxon>Metazoa</taxon>
        <taxon>Chordata</taxon>
        <taxon>Cephalochordata</taxon>
        <taxon>Leptocardii</taxon>
        <taxon>Amphioxiformes</taxon>
        <taxon>Branchiostomatidae</taxon>
        <taxon>Branchiostoma</taxon>
    </lineage>
</organism>
<dbReference type="SMART" id="SM01411">
    <property type="entry name" value="Ephrin_rec_like"/>
    <property type="match status" value="1"/>
</dbReference>
<dbReference type="AlphaFoldDB" id="A0A8S4MLK3"/>
<dbReference type="InterPro" id="IPR001304">
    <property type="entry name" value="C-type_lectin-like"/>
</dbReference>
<protein>
    <submittedName>
        <fullName evidence="5">SVEP1 protein</fullName>
    </submittedName>
</protein>
<dbReference type="PROSITE" id="PS50825">
    <property type="entry name" value="HYR"/>
    <property type="match status" value="2"/>
</dbReference>
<evidence type="ECO:0000313" key="5">
    <source>
        <dbReference type="EMBL" id="CAH1275230.1"/>
    </source>
</evidence>
<keyword evidence="2" id="KW-1015">Disulfide bond</keyword>
<dbReference type="SUPFAM" id="SSF57184">
    <property type="entry name" value="Growth factor receptor domain"/>
    <property type="match status" value="1"/>
</dbReference>
<dbReference type="PANTHER" id="PTHR24273:SF32">
    <property type="entry name" value="HYALIN"/>
    <property type="match status" value="1"/>
</dbReference>
<dbReference type="InterPro" id="IPR035976">
    <property type="entry name" value="Sushi/SCR/CCP_sf"/>
</dbReference>
<dbReference type="SMART" id="SM00034">
    <property type="entry name" value="CLECT"/>
    <property type="match status" value="1"/>
</dbReference>
<dbReference type="Gene3D" id="2.10.50.10">
    <property type="entry name" value="Tumor Necrosis Factor Receptor, subunit A, domain 2"/>
    <property type="match status" value="1"/>
</dbReference>
<name>A0A8S4MLK3_BRALA</name>
<evidence type="ECO:0000256" key="2">
    <source>
        <dbReference type="ARBA" id="ARBA00023157"/>
    </source>
</evidence>
<reference evidence="5" key="1">
    <citation type="submission" date="2022-01" db="EMBL/GenBank/DDBJ databases">
        <authorList>
            <person name="Braso-Vives M."/>
        </authorList>
    </citation>
    <scope>NUCLEOTIDE SEQUENCE</scope>
</reference>
<dbReference type="OrthoDB" id="8066719at2759"/>
<accession>A0A8S4MLK3</accession>
<gene>
    <name evidence="5" type="primary">SVEP1</name>
    <name evidence="5" type="ORF">BLAG_LOCUS25736</name>
</gene>
<keyword evidence="1" id="KW-0677">Repeat</keyword>
<dbReference type="InterPro" id="IPR016186">
    <property type="entry name" value="C-type_lectin-like/link_sf"/>
</dbReference>
<evidence type="ECO:0000313" key="6">
    <source>
        <dbReference type="Proteomes" id="UP000838412"/>
    </source>
</evidence>
<dbReference type="InterPro" id="IPR011641">
    <property type="entry name" value="Tyr-kin_ephrin_A/B_rcpt-like"/>
</dbReference>